<reference evidence="2" key="1">
    <citation type="journal article" date="2021" name="Sci. Rep.">
        <title>Diploid genomic architecture of Nitzschia inconspicua, an elite biomass production diatom.</title>
        <authorList>
            <person name="Oliver A."/>
            <person name="Podell S."/>
            <person name="Pinowska A."/>
            <person name="Traller J.C."/>
            <person name="Smith S.R."/>
            <person name="McClure R."/>
            <person name="Beliaev A."/>
            <person name="Bohutskyi P."/>
            <person name="Hill E.A."/>
            <person name="Rabines A."/>
            <person name="Zheng H."/>
            <person name="Allen L.Z."/>
            <person name="Kuo A."/>
            <person name="Grigoriev I.V."/>
            <person name="Allen A.E."/>
            <person name="Hazlebeck D."/>
            <person name="Allen E.E."/>
        </authorList>
    </citation>
    <scope>NUCLEOTIDE SEQUENCE</scope>
    <source>
        <strain evidence="2">Hildebrandi</strain>
    </source>
</reference>
<proteinExistence type="predicted"/>
<dbReference type="AlphaFoldDB" id="A0A9K3Q4B9"/>
<dbReference type="OrthoDB" id="10531757at2759"/>
<feature type="transmembrane region" description="Helical" evidence="1">
    <location>
        <begin position="108"/>
        <end position="129"/>
    </location>
</feature>
<feature type="transmembrane region" description="Helical" evidence="1">
    <location>
        <begin position="136"/>
        <end position="155"/>
    </location>
</feature>
<sequence>MDIPVRLFGPYHHTSKEMSTNNKGSISSLNLGLLETFIPVSSIATVSVVVGFVLPRSQWFGLFLLVWWWLSVLISLATALADGDDKPDDYDDRGFLFGSPSRWSSGDAWGMVVIVGGNVMVLCILYFWFHQKDCHLKRFVSQTIPLWGMIALNTYRLDGLSIIVPLYRGTIPTFIGFQTIVLDVWMGATAIPLAFLSHPKNLETRRMVLTQQKLKQILWFWNSLGLYDLCSAFLIFLLNWAGVGGEWIVEPPLSRMGFHPFPLLILFQVPLAIAIHVLCLTHLDDLMDPFPSRRLPMYMRQT</sequence>
<reference evidence="2" key="2">
    <citation type="submission" date="2021-04" db="EMBL/GenBank/DDBJ databases">
        <authorList>
            <person name="Podell S."/>
        </authorList>
    </citation>
    <scope>NUCLEOTIDE SEQUENCE</scope>
    <source>
        <strain evidence="2">Hildebrandi</strain>
    </source>
</reference>
<feature type="transmembrane region" description="Helical" evidence="1">
    <location>
        <begin position="217"/>
        <end position="241"/>
    </location>
</feature>
<dbReference type="Proteomes" id="UP000693970">
    <property type="component" value="Unassembled WGS sequence"/>
</dbReference>
<evidence type="ECO:0000313" key="3">
    <source>
        <dbReference type="Proteomes" id="UP000693970"/>
    </source>
</evidence>
<keyword evidence="1" id="KW-0472">Membrane</keyword>
<feature type="transmembrane region" description="Helical" evidence="1">
    <location>
        <begin position="175"/>
        <end position="196"/>
    </location>
</feature>
<keyword evidence="3" id="KW-1185">Reference proteome</keyword>
<comment type="caution">
    <text evidence="2">The sequence shown here is derived from an EMBL/GenBank/DDBJ whole genome shotgun (WGS) entry which is preliminary data.</text>
</comment>
<keyword evidence="1" id="KW-0812">Transmembrane</keyword>
<feature type="transmembrane region" description="Helical" evidence="1">
    <location>
        <begin position="36"/>
        <end position="54"/>
    </location>
</feature>
<keyword evidence="1" id="KW-1133">Transmembrane helix</keyword>
<protein>
    <submittedName>
        <fullName evidence="2">Uncharacterized protein</fullName>
    </submittedName>
</protein>
<evidence type="ECO:0000256" key="1">
    <source>
        <dbReference type="SAM" id="Phobius"/>
    </source>
</evidence>
<gene>
    <name evidence="2" type="ORF">IV203_027957</name>
</gene>
<dbReference type="EMBL" id="JAGRRH010000005">
    <property type="protein sequence ID" value="KAG7370211.1"/>
    <property type="molecule type" value="Genomic_DNA"/>
</dbReference>
<accession>A0A9K3Q4B9</accession>
<feature type="transmembrane region" description="Helical" evidence="1">
    <location>
        <begin position="261"/>
        <end position="283"/>
    </location>
</feature>
<feature type="transmembrane region" description="Helical" evidence="1">
    <location>
        <begin position="61"/>
        <end position="81"/>
    </location>
</feature>
<name>A0A9K3Q4B9_9STRA</name>
<evidence type="ECO:0000313" key="2">
    <source>
        <dbReference type="EMBL" id="KAG7370211.1"/>
    </source>
</evidence>
<organism evidence="2 3">
    <name type="scientific">Nitzschia inconspicua</name>
    <dbReference type="NCBI Taxonomy" id="303405"/>
    <lineage>
        <taxon>Eukaryota</taxon>
        <taxon>Sar</taxon>
        <taxon>Stramenopiles</taxon>
        <taxon>Ochrophyta</taxon>
        <taxon>Bacillariophyta</taxon>
        <taxon>Bacillariophyceae</taxon>
        <taxon>Bacillariophycidae</taxon>
        <taxon>Bacillariales</taxon>
        <taxon>Bacillariaceae</taxon>
        <taxon>Nitzschia</taxon>
    </lineage>
</organism>